<dbReference type="EMBL" id="NSLJ01000014">
    <property type="protein sequence ID" value="PDP43777.1"/>
    <property type="molecule type" value="Genomic_DNA"/>
</dbReference>
<dbReference type="Proteomes" id="UP000219259">
    <property type="component" value="Unassembled WGS sequence"/>
</dbReference>
<name>A0A2A6E7Y7_TANFO</name>
<proteinExistence type="predicted"/>
<evidence type="ECO:0000313" key="2">
    <source>
        <dbReference type="Proteomes" id="UP000219259"/>
    </source>
</evidence>
<dbReference type="AlphaFoldDB" id="A0A2A6E7Y7"/>
<accession>A0A2A6E7Y7</accession>
<comment type="caution">
    <text evidence="1">The sequence shown here is derived from an EMBL/GenBank/DDBJ whole genome shotgun (WGS) entry which is preliminary data.</text>
</comment>
<organism evidence="1 2">
    <name type="scientific">Tannerella forsythia</name>
    <name type="common">Bacteroides forsythus</name>
    <dbReference type="NCBI Taxonomy" id="28112"/>
    <lineage>
        <taxon>Bacteria</taxon>
        <taxon>Pseudomonadati</taxon>
        <taxon>Bacteroidota</taxon>
        <taxon>Bacteroidia</taxon>
        <taxon>Bacteroidales</taxon>
        <taxon>Tannerellaceae</taxon>
        <taxon>Tannerella</taxon>
    </lineage>
</organism>
<reference evidence="1 2" key="1">
    <citation type="submission" date="2017-09" db="EMBL/GenBank/DDBJ databases">
        <title>Phase variable restriction modification systems are present in the genome sequences of periodontal pathogens Prevotella intermedia, Tannerella forsythia and Porphyromonas gingivalis.</title>
        <authorList>
            <person name="Haigh R.D."/>
            <person name="Crawford L."/>
            <person name="Ralph J."/>
            <person name="Wanford J."/>
            <person name="Vartoukian S.R."/>
            <person name="Hijazib K."/>
            <person name="Wade W."/>
            <person name="Oggioni M.R."/>
        </authorList>
    </citation>
    <scope>NUCLEOTIDE SEQUENCE [LARGE SCALE GENOMIC DNA]</scope>
    <source>
        <strain evidence="1 2">WW11663</strain>
    </source>
</reference>
<protein>
    <submittedName>
        <fullName evidence="1">Uncharacterized protein</fullName>
    </submittedName>
</protein>
<evidence type="ECO:0000313" key="1">
    <source>
        <dbReference type="EMBL" id="PDP43777.1"/>
    </source>
</evidence>
<gene>
    <name evidence="1" type="ORF">CLI86_06705</name>
</gene>
<sequence length="62" mass="7240">MIKKDVGYCWEKRDVIAESGHLFRLVKAGFIREHEFLIIGKEKKILQVANSLYLCSRKKNGM</sequence>